<dbReference type="AlphaFoldDB" id="A0A0M9A0Y5"/>
<reference evidence="1 2" key="1">
    <citation type="submission" date="2015-07" db="EMBL/GenBank/DDBJ databases">
        <title>The genome of Melipona quadrifasciata.</title>
        <authorList>
            <person name="Pan H."/>
            <person name="Kapheim K."/>
        </authorList>
    </citation>
    <scope>NUCLEOTIDE SEQUENCE [LARGE SCALE GENOMIC DNA]</scope>
    <source>
        <strain evidence="1">0111107301</strain>
        <tissue evidence="1">Whole body</tissue>
    </source>
</reference>
<protein>
    <submittedName>
        <fullName evidence="1">Uncharacterized protein</fullName>
    </submittedName>
</protein>
<name>A0A0M9A0Y5_9HYME</name>
<dbReference type="Proteomes" id="UP000053105">
    <property type="component" value="Unassembled WGS sequence"/>
</dbReference>
<evidence type="ECO:0000313" key="2">
    <source>
        <dbReference type="Proteomes" id="UP000053105"/>
    </source>
</evidence>
<evidence type="ECO:0000313" key="1">
    <source>
        <dbReference type="EMBL" id="KOX74927.1"/>
    </source>
</evidence>
<keyword evidence="2" id="KW-1185">Reference proteome</keyword>
<proteinExistence type="predicted"/>
<organism evidence="1 2">
    <name type="scientific">Melipona quadrifasciata</name>
    <dbReference type="NCBI Taxonomy" id="166423"/>
    <lineage>
        <taxon>Eukaryota</taxon>
        <taxon>Metazoa</taxon>
        <taxon>Ecdysozoa</taxon>
        <taxon>Arthropoda</taxon>
        <taxon>Hexapoda</taxon>
        <taxon>Insecta</taxon>
        <taxon>Pterygota</taxon>
        <taxon>Neoptera</taxon>
        <taxon>Endopterygota</taxon>
        <taxon>Hymenoptera</taxon>
        <taxon>Apocrita</taxon>
        <taxon>Aculeata</taxon>
        <taxon>Apoidea</taxon>
        <taxon>Anthophila</taxon>
        <taxon>Apidae</taxon>
        <taxon>Melipona</taxon>
    </lineage>
</organism>
<accession>A0A0M9A0Y5</accession>
<gene>
    <name evidence="1" type="ORF">WN51_13488</name>
</gene>
<dbReference type="EMBL" id="KQ435776">
    <property type="protein sequence ID" value="KOX74927.1"/>
    <property type="molecule type" value="Genomic_DNA"/>
</dbReference>
<sequence>MEVHPRFGEIGPTCLITHGYLDPAANEVDNIAAGISRAVKWLQIFANRNLMLLAGSNSYPRTPDNNGLLFAYKPLVNFASHVHHVPYGSECFLAKIESEDARSDDLGD</sequence>